<reference evidence="12 13" key="1">
    <citation type="journal article" date="2015" name="Nature">
        <title>rRNA introns, odd ribosomes, and small enigmatic genomes across a large radiation of phyla.</title>
        <authorList>
            <person name="Brown C.T."/>
            <person name="Hug L.A."/>
            <person name="Thomas B.C."/>
            <person name="Sharon I."/>
            <person name="Castelle C.J."/>
            <person name="Singh A."/>
            <person name="Wilkins M.J."/>
            <person name="Williams K.H."/>
            <person name="Banfield J.F."/>
        </authorList>
    </citation>
    <scope>NUCLEOTIDE SEQUENCE [LARGE SCALE GENOMIC DNA]</scope>
</reference>
<dbReference type="SUPFAM" id="SSF52374">
    <property type="entry name" value="Nucleotidylyl transferase"/>
    <property type="match status" value="1"/>
</dbReference>
<evidence type="ECO:0000256" key="9">
    <source>
        <dbReference type="ARBA" id="ARBA00030904"/>
    </source>
</evidence>
<comment type="similarity">
    <text evidence="10">Belongs to the class-I aminoacyl-tRNA synthetase family.</text>
</comment>
<accession>A0A0G0SE06</accession>
<protein>
    <recommendedName>
        <fullName evidence="3">Methionine--tRNA ligase</fullName>
        <ecNumber evidence="2">6.1.1.10</ecNumber>
    </recommendedName>
    <alternativeName>
        <fullName evidence="9">Methionyl-tRNA synthetase</fullName>
    </alternativeName>
</protein>
<evidence type="ECO:0000256" key="1">
    <source>
        <dbReference type="ARBA" id="ARBA00003314"/>
    </source>
</evidence>
<dbReference type="Pfam" id="PF09334">
    <property type="entry name" value="tRNA-synt_1g"/>
    <property type="match status" value="1"/>
</dbReference>
<dbReference type="Gene3D" id="3.40.50.620">
    <property type="entry name" value="HUPs"/>
    <property type="match status" value="1"/>
</dbReference>
<dbReference type="Gene3D" id="2.170.220.10">
    <property type="match status" value="1"/>
</dbReference>
<dbReference type="Gene3D" id="1.10.730.10">
    <property type="entry name" value="Isoleucyl-tRNA Synthetase, Domain 1"/>
    <property type="match status" value="1"/>
</dbReference>
<dbReference type="AlphaFoldDB" id="A0A0G0SE06"/>
<keyword evidence="7 10" id="KW-0648">Protein biosynthesis</keyword>
<evidence type="ECO:0000259" key="11">
    <source>
        <dbReference type="Pfam" id="PF09334"/>
    </source>
</evidence>
<dbReference type="EMBL" id="LBXO01000018">
    <property type="protein sequence ID" value="KKR32945.1"/>
    <property type="molecule type" value="Genomic_DNA"/>
</dbReference>
<evidence type="ECO:0000256" key="4">
    <source>
        <dbReference type="ARBA" id="ARBA00022598"/>
    </source>
</evidence>
<comment type="caution">
    <text evidence="12">The sequence shown here is derived from an EMBL/GenBank/DDBJ whole genome shotgun (WGS) entry which is preliminary data.</text>
</comment>
<name>A0A0G0SE06_9BACT</name>
<dbReference type="GO" id="GO:0006431">
    <property type="term" value="P:methionyl-tRNA aminoacylation"/>
    <property type="evidence" value="ECO:0007669"/>
    <property type="project" value="InterPro"/>
</dbReference>
<dbReference type="Proteomes" id="UP000034137">
    <property type="component" value="Unassembled WGS sequence"/>
</dbReference>
<evidence type="ECO:0000256" key="7">
    <source>
        <dbReference type="ARBA" id="ARBA00022917"/>
    </source>
</evidence>
<dbReference type="InterPro" id="IPR023457">
    <property type="entry name" value="Met-tRNA_synth_2"/>
</dbReference>
<sequence length="473" mass="54461">MKNKFYITTPIYYVNAQPHLGHTYTTVAADVLARFHRMIGEETFFLTGTDEHGAKIAEKAGEAGVEPQKFVDEVANSFQIAWKELNISNDRFIRTTETDHKRSVQRAMEVMYAKGDIYKAKYEGLYCQGCEQFKNEKDLVEGKCSDHKTVPQWMSEEAYMFKLSKYQDELLKKIQDDELMIHPVEKKNEVLSFYNQQGLKDIAFSREKVKWGIPVPWDKDHTIYVWADAFLNYLTGLGWKGEEGELPEFWPADVQLIGKDILRVHATIWPAMLLSLGLPVQKQLFTHGFFLSEGQKMSKSLGNVIAPEDLVKKYGVDGTRYLLMSATTFGNDGDITWKYLDEKYNADLANGLGNLVARVSNLLEKNSIELELKINSDKELYDTVLEKMNAINIDEALKIIWRKIAESDEWLSEHKPWKLEEKEEIKKVLAPIAQNILNISYLLLPFMPMVAEKIIKQFSQTQISKSESLFPRI</sequence>
<evidence type="ECO:0000256" key="5">
    <source>
        <dbReference type="ARBA" id="ARBA00022741"/>
    </source>
</evidence>
<dbReference type="EC" id="6.1.1.10" evidence="2"/>
<dbReference type="PRINTS" id="PR01041">
    <property type="entry name" value="TRNASYNTHMET"/>
</dbReference>
<keyword evidence="4 10" id="KW-0436">Ligase</keyword>
<evidence type="ECO:0000256" key="8">
    <source>
        <dbReference type="ARBA" id="ARBA00023146"/>
    </source>
</evidence>
<proteinExistence type="inferred from homology"/>
<dbReference type="NCBIfam" id="TIGR00398">
    <property type="entry name" value="metG"/>
    <property type="match status" value="1"/>
</dbReference>
<dbReference type="SUPFAM" id="SSF47323">
    <property type="entry name" value="Anticodon-binding domain of a subclass of class I aminoacyl-tRNA synthetases"/>
    <property type="match status" value="1"/>
</dbReference>
<dbReference type="InterPro" id="IPR014758">
    <property type="entry name" value="Met-tRNA_synth"/>
</dbReference>
<dbReference type="CDD" id="cd00814">
    <property type="entry name" value="MetRS_core"/>
    <property type="match status" value="1"/>
</dbReference>
<dbReference type="PANTHER" id="PTHR43326">
    <property type="entry name" value="METHIONYL-TRNA SYNTHETASE"/>
    <property type="match status" value="1"/>
</dbReference>
<keyword evidence="8 10" id="KW-0030">Aminoacyl-tRNA synthetase</keyword>
<keyword evidence="5 10" id="KW-0547">Nucleotide-binding</keyword>
<evidence type="ECO:0000256" key="6">
    <source>
        <dbReference type="ARBA" id="ARBA00022840"/>
    </source>
</evidence>
<dbReference type="GO" id="GO:0005524">
    <property type="term" value="F:ATP binding"/>
    <property type="evidence" value="ECO:0007669"/>
    <property type="project" value="UniProtKB-KW"/>
</dbReference>
<evidence type="ECO:0000256" key="3">
    <source>
        <dbReference type="ARBA" id="ARBA00018753"/>
    </source>
</evidence>
<dbReference type="InterPro" id="IPR015413">
    <property type="entry name" value="Methionyl/Leucyl_tRNA_Synth"/>
</dbReference>
<evidence type="ECO:0000256" key="10">
    <source>
        <dbReference type="RuleBase" id="RU363039"/>
    </source>
</evidence>
<organism evidence="12 13">
    <name type="scientific">Candidatus Falkowbacteria bacterium GW2011_GWF2_39_8</name>
    <dbReference type="NCBI Taxonomy" id="1618642"/>
    <lineage>
        <taxon>Bacteria</taxon>
        <taxon>Candidatus Falkowiibacteriota</taxon>
    </lineage>
</organism>
<dbReference type="InterPro" id="IPR014729">
    <property type="entry name" value="Rossmann-like_a/b/a_fold"/>
</dbReference>
<evidence type="ECO:0000313" key="13">
    <source>
        <dbReference type="Proteomes" id="UP000034137"/>
    </source>
</evidence>
<evidence type="ECO:0000313" key="12">
    <source>
        <dbReference type="EMBL" id="KKR32945.1"/>
    </source>
</evidence>
<comment type="function">
    <text evidence="1">Is required not only for elongation of protein synthesis but also for the initiation of all mRNA translation through initiator tRNA(fMet) aminoacylation.</text>
</comment>
<dbReference type="InterPro" id="IPR009080">
    <property type="entry name" value="tRNAsynth_Ia_anticodon-bd"/>
</dbReference>
<keyword evidence="6 10" id="KW-0067">ATP-binding</keyword>
<dbReference type="PANTHER" id="PTHR43326:SF1">
    <property type="entry name" value="METHIONINE--TRNA LIGASE, MITOCHONDRIAL"/>
    <property type="match status" value="1"/>
</dbReference>
<dbReference type="FunFam" id="2.170.220.10:FF:000003">
    <property type="entry name" value="Methionine--tRNA ligase"/>
    <property type="match status" value="1"/>
</dbReference>
<feature type="domain" description="Methionyl/Leucyl tRNA synthetase" evidence="11">
    <location>
        <begin position="137"/>
        <end position="359"/>
    </location>
</feature>
<evidence type="ECO:0000256" key="2">
    <source>
        <dbReference type="ARBA" id="ARBA00012838"/>
    </source>
</evidence>
<dbReference type="GO" id="GO:0004825">
    <property type="term" value="F:methionine-tRNA ligase activity"/>
    <property type="evidence" value="ECO:0007669"/>
    <property type="project" value="UniProtKB-EC"/>
</dbReference>
<gene>
    <name evidence="12" type="ORF">UT64_C0018G0008</name>
</gene>
<dbReference type="PATRIC" id="fig|1618642.3.peg.422"/>
<dbReference type="InterPro" id="IPR033911">
    <property type="entry name" value="MetRS_core"/>
</dbReference>